<dbReference type="Proteomes" id="UP000215224">
    <property type="component" value="Chromosome"/>
</dbReference>
<organism evidence="1 2">
    <name type="scientific">Sutcliffiella cohnii</name>
    <dbReference type="NCBI Taxonomy" id="33932"/>
    <lineage>
        <taxon>Bacteria</taxon>
        <taxon>Bacillati</taxon>
        <taxon>Bacillota</taxon>
        <taxon>Bacilli</taxon>
        <taxon>Bacillales</taxon>
        <taxon>Bacillaceae</taxon>
        <taxon>Sutcliffiella</taxon>
    </lineage>
</organism>
<reference evidence="1 2" key="1">
    <citation type="submission" date="2016-12" db="EMBL/GenBank/DDBJ databases">
        <title>The whole genome sequencing and assembly of Bacillus cohnii DSM 6307T strain.</title>
        <authorList>
            <person name="Lee Y.-J."/>
            <person name="Yi H."/>
            <person name="Bahn Y.-S."/>
            <person name="Kim J.F."/>
            <person name="Lee D.-W."/>
        </authorList>
    </citation>
    <scope>NUCLEOTIDE SEQUENCE [LARGE SCALE GENOMIC DNA]</scope>
    <source>
        <strain evidence="1 2">DSM 6307</strain>
    </source>
</reference>
<name>A0A223KU83_9BACI</name>
<keyword evidence="2" id="KW-1185">Reference proteome</keyword>
<dbReference type="AlphaFoldDB" id="A0A223KU83"/>
<accession>A0A223KU83</accession>
<proteinExistence type="predicted"/>
<evidence type="ECO:0000313" key="1">
    <source>
        <dbReference type="EMBL" id="AST93006.1"/>
    </source>
</evidence>
<dbReference type="STRING" id="1314751.GCA_001591425_00810"/>
<sequence>MNEFPLNYKNKYSINITPEGAEPTWAPIGAGISSVDPSFDDETDDTAYYDGEGFSSETVTGIKATLTFTGHRKYGDEAQDYIASLAFEVGAKRETELKWEQPDGRVITGPVTISGIKTTGGDANSKSEFEFTATFNGKPQLTN</sequence>
<dbReference type="KEGG" id="bcoh:BC6307_17925"/>
<evidence type="ECO:0000313" key="2">
    <source>
        <dbReference type="Proteomes" id="UP000215224"/>
    </source>
</evidence>
<gene>
    <name evidence="1" type="ORF">BC6307_17925</name>
</gene>
<dbReference type="RefSeq" id="WP_066412453.1">
    <property type="nucleotide sequence ID" value="NZ_CP018866.1"/>
</dbReference>
<dbReference type="NCBIfam" id="NF047353">
    <property type="entry name" value="tube_lmo2291"/>
    <property type="match status" value="1"/>
</dbReference>
<protein>
    <submittedName>
        <fullName evidence="1">Capsid protein</fullName>
    </submittedName>
</protein>
<dbReference type="EMBL" id="CP018866">
    <property type="protein sequence ID" value="AST93006.1"/>
    <property type="molecule type" value="Genomic_DNA"/>
</dbReference>